<feature type="transmembrane region" description="Helical" evidence="9">
    <location>
        <begin position="139"/>
        <end position="161"/>
    </location>
</feature>
<dbReference type="Gene3D" id="1.10.3720.10">
    <property type="entry name" value="MetI-like"/>
    <property type="match status" value="1"/>
</dbReference>
<evidence type="ECO:0000256" key="7">
    <source>
        <dbReference type="ARBA" id="ARBA00022989"/>
    </source>
</evidence>
<feature type="transmembrane region" description="Helical" evidence="9">
    <location>
        <begin position="106"/>
        <end position="127"/>
    </location>
</feature>
<keyword evidence="12" id="KW-1185">Reference proteome</keyword>
<dbReference type="EMBL" id="CP006646">
    <property type="protein sequence ID" value="AGT35388.1"/>
    <property type="molecule type" value="Genomic_DNA"/>
</dbReference>
<dbReference type="PANTHER" id="PTHR30425:SF1">
    <property type="entry name" value="PHOSPHATE TRANSPORT SYSTEM PERMEASE PROTEIN PSTC"/>
    <property type="match status" value="1"/>
</dbReference>
<reference evidence="11 12" key="1">
    <citation type="journal article" date="2013" name="Genome Announc.">
        <title>Complete Genomic Sequence of 'Thermofilum adornatus' Strain 1910bT, a Hyperthermophilic Anaerobic Organotrophic Crenarchaeon.</title>
        <authorList>
            <person name="Dominova I.N."/>
            <person name="Kublanov I.V."/>
            <person name="Podosokorskaya O.A."/>
            <person name="Derbikova K.S."/>
            <person name="Patrushev M.V."/>
            <person name="Toshchakov S.V."/>
        </authorList>
    </citation>
    <scope>NUCLEOTIDE SEQUENCE [LARGE SCALE GENOMIC DNA]</scope>
    <source>
        <strain evidence="12">1910b</strain>
    </source>
</reference>
<evidence type="ECO:0000256" key="5">
    <source>
        <dbReference type="ARBA" id="ARBA00022592"/>
    </source>
</evidence>
<keyword evidence="3 9" id="KW-0813">Transport</keyword>
<name>S5ZE74_9CREN</name>
<dbReference type="RefSeq" id="WP_020962694.1">
    <property type="nucleotide sequence ID" value="NC_022093.1"/>
</dbReference>
<keyword evidence="5 9" id="KW-0592">Phosphate transport</keyword>
<comment type="function">
    <text evidence="9">Part of the binding-protein-dependent transport system for phosphate; probably responsible for the translocation of the substrate across the membrane.</text>
</comment>
<feature type="domain" description="ABC transmembrane type-1" evidence="10">
    <location>
        <begin position="66"/>
        <end position="281"/>
    </location>
</feature>
<evidence type="ECO:0000256" key="9">
    <source>
        <dbReference type="RuleBase" id="RU363054"/>
    </source>
</evidence>
<evidence type="ECO:0000313" key="11">
    <source>
        <dbReference type="EMBL" id="AGT35388.1"/>
    </source>
</evidence>
<dbReference type="InterPro" id="IPR011864">
    <property type="entry name" value="Phosphate_PstC"/>
</dbReference>
<dbReference type="eggNOG" id="arCOG00167">
    <property type="taxonomic scope" value="Archaea"/>
</dbReference>
<feature type="transmembrane region" description="Helical" evidence="9">
    <location>
        <begin position="7"/>
        <end position="29"/>
    </location>
</feature>
<comment type="similarity">
    <text evidence="2 9">Belongs to the binding-protein-dependent transport system permease family. CysTW subfamily.</text>
</comment>
<evidence type="ECO:0000259" key="10">
    <source>
        <dbReference type="PROSITE" id="PS50928"/>
    </source>
</evidence>
<comment type="subcellular location">
    <subcellularLocation>
        <location evidence="1 9">Cell membrane</location>
        <topology evidence="1 9">Multi-pass membrane protein</topology>
    </subcellularLocation>
</comment>
<dbReference type="GO" id="GO:0005886">
    <property type="term" value="C:plasma membrane"/>
    <property type="evidence" value="ECO:0007669"/>
    <property type="project" value="UniProtKB-SubCell"/>
</dbReference>
<evidence type="ECO:0000313" key="12">
    <source>
        <dbReference type="Proteomes" id="UP000015543"/>
    </source>
</evidence>
<dbReference type="PANTHER" id="PTHR30425">
    <property type="entry name" value="PHOSPHATE TRANSPORT SYSTEM PERMEASE PROTEIN PST"/>
    <property type="match status" value="1"/>
</dbReference>
<dbReference type="GO" id="GO:0006817">
    <property type="term" value="P:phosphate ion transport"/>
    <property type="evidence" value="ECO:0007669"/>
    <property type="project" value="UniProtKB-KW"/>
</dbReference>
<protein>
    <recommendedName>
        <fullName evidence="9">Phosphate transport system permease protein</fullName>
    </recommendedName>
</protein>
<keyword evidence="4 9" id="KW-1003">Cell membrane</keyword>
<feature type="transmembrane region" description="Helical" evidence="9">
    <location>
        <begin position="192"/>
        <end position="215"/>
    </location>
</feature>
<evidence type="ECO:0000256" key="4">
    <source>
        <dbReference type="ARBA" id="ARBA00022475"/>
    </source>
</evidence>
<feature type="transmembrane region" description="Helical" evidence="9">
    <location>
        <begin position="70"/>
        <end position="94"/>
    </location>
</feature>
<evidence type="ECO:0000256" key="1">
    <source>
        <dbReference type="ARBA" id="ARBA00004651"/>
    </source>
</evidence>
<dbReference type="NCBIfam" id="TIGR02138">
    <property type="entry name" value="phosphate_pstC"/>
    <property type="match status" value="1"/>
</dbReference>
<dbReference type="SUPFAM" id="SSF161098">
    <property type="entry name" value="MetI-like"/>
    <property type="match status" value="1"/>
</dbReference>
<dbReference type="GO" id="GO:0005315">
    <property type="term" value="F:phosphate transmembrane transporter activity"/>
    <property type="evidence" value="ECO:0007669"/>
    <property type="project" value="InterPro"/>
</dbReference>
<dbReference type="InterPro" id="IPR051124">
    <property type="entry name" value="Phosphate_Transport_Permease"/>
</dbReference>
<feature type="transmembrane region" description="Helical" evidence="9">
    <location>
        <begin position="262"/>
        <end position="282"/>
    </location>
</feature>
<dbReference type="Proteomes" id="UP000015543">
    <property type="component" value="Chromosome"/>
</dbReference>
<dbReference type="OrthoDB" id="338493at2157"/>
<dbReference type="PROSITE" id="PS50928">
    <property type="entry name" value="ABC_TM1"/>
    <property type="match status" value="1"/>
</dbReference>
<evidence type="ECO:0000256" key="3">
    <source>
        <dbReference type="ARBA" id="ARBA00022448"/>
    </source>
</evidence>
<dbReference type="InterPro" id="IPR035906">
    <property type="entry name" value="MetI-like_sf"/>
</dbReference>
<dbReference type="CDD" id="cd06261">
    <property type="entry name" value="TM_PBP2"/>
    <property type="match status" value="1"/>
</dbReference>
<keyword evidence="6 9" id="KW-0812">Transmembrane</keyword>
<keyword evidence="8 9" id="KW-0472">Membrane</keyword>
<dbReference type="KEGG" id="thb:N186_05210"/>
<organism evidence="11 12">
    <name type="scientific">Thermofilum adornatum</name>
    <dbReference type="NCBI Taxonomy" id="1365176"/>
    <lineage>
        <taxon>Archaea</taxon>
        <taxon>Thermoproteota</taxon>
        <taxon>Thermoprotei</taxon>
        <taxon>Thermofilales</taxon>
        <taxon>Thermofilaceae</taxon>
        <taxon>Thermofilum</taxon>
    </lineage>
</organism>
<proteinExistence type="inferred from homology"/>
<dbReference type="GeneID" id="16573686"/>
<dbReference type="PATRIC" id="fig|1365176.7.peg.1029"/>
<dbReference type="AlphaFoldDB" id="S5ZE74"/>
<keyword evidence="7 9" id="KW-1133">Transmembrane helix</keyword>
<dbReference type="HOGENOM" id="CLU_033621_1_3_2"/>
<sequence>MNRDMLRIMLSIPGVLLLSIDILLILVLFKESIPVLTYEGLRIFTEFQWNAAEDPAKEVYGIIPPLVGSLYVAILAIMFAAFFSISLTIFIQEIFPYRARFAIEELINVASTFPTVLYGLWGLTLIVPLVRQLAVKLGYVNVTGASIVTAGLVLSIMIAPYSTAIIKSVYASVPLSYIEAIASLGATKIERAIIVLKMIFPAIVSSLLLGFGRAVGETTAVTLVIGNAYRLPLDPFLPASTVTSLIANNFGMATYYKYEYSALMFAALVLLITSAFFSYIGLRLANRSVRIVRGEQ</sequence>
<accession>S5ZE74</accession>
<dbReference type="InterPro" id="IPR000515">
    <property type="entry name" value="MetI-like"/>
</dbReference>
<evidence type="ECO:0000256" key="6">
    <source>
        <dbReference type="ARBA" id="ARBA00022692"/>
    </source>
</evidence>
<gene>
    <name evidence="11" type="ORF">N186_05210</name>
</gene>
<evidence type="ECO:0000256" key="2">
    <source>
        <dbReference type="ARBA" id="ARBA00007069"/>
    </source>
</evidence>
<evidence type="ECO:0000256" key="8">
    <source>
        <dbReference type="ARBA" id="ARBA00023136"/>
    </source>
</evidence>